<dbReference type="Pfam" id="PF01740">
    <property type="entry name" value="STAS"/>
    <property type="match status" value="1"/>
</dbReference>
<evidence type="ECO:0000313" key="5">
    <source>
        <dbReference type="Proteomes" id="UP000325292"/>
    </source>
</evidence>
<dbReference type="EMBL" id="CP019454">
    <property type="protein sequence ID" value="AUW93624.1"/>
    <property type="molecule type" value="Genomic_DNA"/>
</dbReference>
<dbReference type="PANTHER" id="PTHR33495">
    <property type="entry name" value="ANTI-SIGMA FACTOR ANTAGONIST TM_1081-RELATED-RELATED"/>
    <property type="match status" value="1"/>
</dbReference>
<proteinExistence type="inferred from homology"/>
<organism evidence="4 5">
    <name type="scientific">Sulfobacillus thermotolerans</name>
    <dbReference type="NCBI Taxonomy" id="338644"/>
    <lineage>
        <taxon>Bacteria</taxon>
        <taxon>Bacillati</taxon>
        <taxon>Bacillota</taxon>
        <taxon>Clostridia</taxon>
        <taxon>Eubacteriales</taxon>
        <taxon>Clostridiales Family XVII. Incertae Sedis</taxon>
        <taxon>Sulfobacillus</taxon>
    </lineage>
</organism>
<dbReference type="NCBIfam" id="TIGR00377">
    <property type="entry name" value="ant_ant_sig"/>
    <property type="match status" value="1"/>
</dbReference>
<accession>A0ABM6RQC6</accession>
<dbReference type="InterPro" id="IPR036513">
    <property type="entry name" value="STAS_dom_sf"/>
</dbReference>
<comment type="similarity">
    <text evidence="1 2">Belongs to the anti-sigma-factor antagonist family.</text>
</comment>
<gene>
    <name evidence="4" type="ORF">BXT84_06435</name>
</gene>
<dbReference type="SUPFAM" id="SSF52091">
    <property type="entry name" value="SpoIIaa-like"/>
    <property type="match status" value="1"/>
</dbReference>
<feature type="domain" description="STAS" evidence="3">
    <location>
        <begin position="12"/>
        <end position="110"/>
    </location>
</feature>
<dbReference type="InterPro" id="IPR002645">
    <property type="entry name" value="STAS_dom"/>
</dbReference>
<dbReference type="CDD" id="cd07043">
    <property type="entry name" value="STAS_anti-anti-sigma_factors"/>
    <property type="match status" value="1"/>
</dbReference>
<dbReference type="PANTHER" id="PTHR33495:SF2">
    <property type="entry name" value="ANTI-SIGMA FACTOR ANTAGONIST TM_1081-RELATED"/>
    <property type="match status" value="1"/>
</dbReference>
<dbReference type="InterPro" id="IPR003658">
    <property type="entry name" value="Anti-sigma_ant"/>
</dbReference>
<reference evidence="4 5" key="1">
    <citation type="journal article" date="2019" name="Sci. Rep.">
        <title>Sulfobacillus thermotolerans: new insights into resistance and metabolic capacities of acidophilic chemolithotrophs.</title>
        <authorList>
            <person name="Panyushkina A.E."/>
            <person name="Babenko V.V."/>
            <person name="Nikitina A.S."/>
            <person name="Selezneva O.V."/>
            <person name="Tsaplina I.A."/>
            <person name="Letarova M.A."/>
            <person name="Kostryukova E.S."/>
            <person name="Letarov A.V."/>
        </authorList>
    </citation>
    <scope>NUCLEOTIDE SEQUENCE [LARGE SCALE GENOMIC DNA]</scope>
    <source>
        <strain evidence="4 5">Kr1</strain>
    </source>
</reference>
<evidence type="ECO:0000256" key="2">
    <source>
        <dbReference type="RuleBase" id="RU003749"/>
    </source>
</evidence>
<evidence type="ECO:0000313" key="4">
    <source>
        <dbReference type="EMBL" id="AUW93624.1"/>
    </source>
</evidence>
<dbReference type="Gene3D" id="3.30.750.24">
    <property type="entry name" value="STAS domain"/>
    <property type="match status" value="1"/>
</dbReference>
<keyword evidence="5" id="KW-1185">Reference proteome</keyword>
<dbReference type="Proteomes" id="UP000325292">
    <property type="component" value="Chromosome"/>
</dbReference>
<sequence length="110" mass="12028">MTIVHTVQGRRILVAVNGDLDLTSAAPLRDALDELLERYRDKALVLDLSDVEFIDSSGLGVILGRFRKMGDRPFSLVGVRPSVKAVLELAGITDLLPVTDATRSVVKDQR</sequence>
<name>A0ABM6RQC6_9FIRM</name>
<protein>
    <recommendedName>
        <fullName evidence="2">Anti-sigma factor antagonist</fullName>
    </recommendedName>
</protein>
<evidence type="ECO:0000256" key="1">
    <source>
        <dbReference type="ARBA" id="ARBA00009013"/>
    </source>
</evidence>
<evidence type="ECO:0000259" key="3">
    <source>
        <dbReference type="PROSITE" id="PS50801"/>
    </source>
</evidence>
<dbReference type="PROSITE" id="PS50801">
    <property type="entry name" value="STAS"/>
    <property type="match status" value="1"/>
</dbReference>
<dbReference type="RefSeq" id="WP_103375380.1">
    <property type="nucleotide sequence ID" value="NZ_CP133983.1"/>
</dbReference>